<dbReference type="EMBL" id="SOCP01000028">
    <property type="protein sequence ID" value="TDV37749.1"/>
    <property type="molecule type" value="Genomic_DNA"/>
</dbReference>
<reference evidence="1 2" key="1">
    <citation type="submission" date="2019-03" db="EMBL/GenBank/DDBJ databases">
        <title>Genomic Encyclopedia of Archaeal and Bacterial Type Strains, Phase II (KMG-II): from individual species to whole genera.</title>
        <authorList>
            <person name="Goeker M."/>
        </authorList>
    </citation>
    <scope>NUCLEOTIDE SEQUENCE [LARGE SCALE GENOMIC DNA]</scope>
    <source>
        <strain evidence="1 2">DSM 45499</strain>
    </source>
</reference>
<dbReference type="RefSeq" id="WP_133908953.1">
    <property type="nucleotide sequence ID" value="NZ_SOCP01000028.1"/>
</dbReference>
<evidence type="ECO:0008006" key="3">
    <source>
        <dbReference type="Google" id="ProtNLM"/>
    </source>
</evidence>
<organism evidence="1 2">
    <name type="scientific">Actinophytocola oryzae</name>
    <dbReference type="NCBI Taxonomy" id="502181"/>
    <lineage>
        <taxon>Bacteria</taxon>
        <taxon>Bacillati</taxon>
        <taxon>Actinomycetota</taxon>
        <taxon>Actinomycetes</taxon>
        <taxon>Pseudonocardiales</taxon>
        <taxon>Pseudonocardiaceae</taxon>
    </lineage>
</organism>
<sequence length="142" mass="14900">MEAAAGDIEQALGLPAAITALQHAVRLSDAARDRQRRTALAARLAWKAGSPALARAILHDTGGIRSHQADAVRAHVKLFTGDQETAHGYLRRAATQAHGDSAVELAFMAAGAAFQSGRRDDATAAAALIADHRDPAYHQYGA</sequence>
<name>A0A4R7US87_9PSEU</name>
<accession>A0A4R7US87</accession>
<keyword evidence="2" id="KW-1185">Reference proteome</keyword>
<evidence type="ECO:0000313" key="1">
    <source>
        <dbReference type="EMBL" id="TDV37749.1"/>
    </source>
</evidence>
<comment type="caution">
    <text evidence="1">The sequence shown here is derived from an EMBL/GenBank/DDBJ whole genome shotgun (WGS) entry which is preliminary data.</text>
</comment>
<proteinExistence type="predicted"/>
<dbReference type="Proteomes" id="UP000294927">
    <property type="component" value="Unassembled WGS sequence"/>
</dbReference>
<protein>
    <recommendedName>
        <fullName evidence="3">Tetratricopeptide repeat protein</fullName>
    </recommendedName>
</protein>
<evidence type="ECO:0000313" key="2">
    <source>
        <dbReference type="Proteomes" id="UP000294927"/>
    </source>
</evidence>
<dbReference type="AlphaFoldDB" id="A0A4R7US87"/>
<gene>
    <name evidence="1" type="ORF">CLV71_12813</name>
</gene>